<reference evidence="1 2" key="1">
    <citation type="submission" date="2013-10" db="EMBL/GenBank/DDBJ databases">
        <title>Whole Genome Shotgun Sequence of Photorhabdus temperata J3.</title>
        <authorList>
            <person name="Park G.-S."/>
            <person name="Hong S.-J."/>
            <person name="Shin J.-H."/>
        </authorList>
    </citation>
    <scope>NUCLEOTIDE SEQUENCE [LARGE SCALE GENOMIC DNA]</scope>
    <source>
        <strain evidence="1 2">J3</strain>
    </source>
</reference>
<keyword evidence="2" id="KW-1185">Reference proteome</keyword>
<dbReference type="Proteomes" id="UP000017133">
    <property type="component" value="Unassembled WGS sequence"/>
</dbReference>
<sequence length="31" mass="3720">MFLTWQQAPFGKQNLIKTKCRIKNQHFVSNL</sequence>
<evidence type="ECO:0000313" key="2">
    <source>
        <dbReference type="Proteomes" id="UP000017133"/>
    </source>
</evidence>
<name>U7R1G4_PHOTE</name>
<comment type="caution">
    <text evidence="1">The sequence shown here is derived from an EMBL/GenBank/DDBJ whole genome shotgun (WGS) entry which is preliminary data.</text>
</comment>
<proteinExistence type="predicted"/>
<accession>U7R1G4</accession>
<dbReference type="EMBL" id="AXDT01000040">
    <property type="protein sequence ID" value="ERT14099.1"/>
    <property type="molecule type" value="Genomic_DNA"/>
</dbReference>
<dbReference type="AlphaFoldDB" id="U7R1G4"/>
<evidence type="ECO:0000313" key="1">
    <source>
        <dbReference type="EMBL" id="ERT14099.1"/>
    </source>
</evidence>
<gene>
    <name evidence="1" type="ORF">O185_05345</name>
</gene>
<organism evidence="1 2">
    <name type="scientific">Photorhabdus temperata J3</name>
    <dbReference type="NCBI Taxonomy" id="1389415"/>
    <lineage>
        <taxon>Bacteria</taxon>
        <taxon>Pseudomonadati</taxon>
        <taxon>Pseudomonadota</taxon>
        <taxon>Gammaproteobacteria</taxon>
        <taxon>Enterobacterales</taxon>
        <taxon>Morganellaceae</taxon>
        <taxon>Photorhabdus</taxon>
    </lineage>
</organism>
<protein>
    <submittedName>
        <fullName evidence="1">Uncharacterized protein</fullName>
    </submittedName>
</protein>